<dbReference type="Pfam" id="PF03319">
    <property type="entry name" value="EutN_CcmL"/>
    <property type="match status" value="1"/>
</dbReference>
<dbReference type="OrthoDB" id="5296236at2"/>
<evidence type="ECO:0000313" key="4">
    <source>
        <dbReference type="Proteomes" id="UP000325289"/>
    </source>
</evidence>
<sequence length="92" mass="10078">MNIMRVIQDLVTTKRVLGLQERKLRVLEDASGNVEVAVDPIGCRVGDYVLTIAYSAARIAAGDPKVTTDLTIGGIIDDWNEDKWHGRDPVAT</sequence>
<dbReference type="PANTHER" id="PTHR36539">
    <property type="entry name" value="ETHANOLAMINE UTILIZATION PROTEIN EUTN"/>
    <property type="match status" value="1"/>
</dbReference>
<dbReference type="CDD" id="cd01614">
    <property type="entry name" value="EutN_CcmL"/>
    <property type="match status" value="1"/>
</dbReference>
<accession>A0A1I1XW27</accession>
<gene>
    <name evidence="3" type="ORF">SAMN04515678_106176</name>
</gene>
<protein>
    <submittedName>
        <fullName evidence="3">Carboxysome peptide B</fullName>
    </submittedName>
</protein>
<name>A0A1I1XW27_9RHOB</name>
<dbReference type="AlphaFoldDB" id="A0A1I1XW27"/>
<dbReference type="PROSITE" id="PS51932">
    <property type="entry name" value="BMV"/>
    <property type="match status" value="1"/>
</dbReference>
<evidence type="ECO:0000313" key="3">
    <source>
        <dbReference type="EMBL" id="SFE11536.1"/>
    </source>
</evidence>
<dbReference type="SUPFAM" id="SSF159133">
    <property type="entry name" value="EutN/CcmL-like"/>
    <property type="match status" value="1"/>
</dbReference>
<evidence type="ECO:0000256" key="1">
    <source>
        <dbReference type="ARBA" id="ARBA00024322"/>
    </source>
</evidence>
<evidence type="ECO:0000256" key="2">
    <source>
        <dbReference type="ARBA" id="ARBA00024446"/>
    </source>
</evidence>
<keyword evidence="4" id="KW-1185">Reference proteome</keyword>
<dbReference type="EMBL" id="FOMS01000006">
    <property type="protein sequence ID" value="SFE11536.1"/>
    <property type="molecule type" value="Genomic_DNA"/>
</dbReference>
<organism evidence="3 4">
    <name type="scientific">Roseivivax sediminis</name>
    <dbReference type="NCBI Taxonomy" id="936889"/>
    <lineage>
        <taxon>Bacteria</taxon>
        <taxon>Pseudomonadati</taxon>
        <taxon>Pseudomonadota</taxon>
        <taxon>Alphaproteobacteria</taxon>
        <taxon>Rhodobacterales</taxon>
        <taxon>Roseobacteraceae</taxon>
        <taxon>Roseivivax</taxon>
    </lineage>
</organism>
<dbReference type="NCBIfam" id="TIGR02704">
    <property type="entry name" value="carboxysome_B"/>
    <property type="match status" value="1"/>
</dbReference>
<dbReference type="InterPro" id="IPR014077">
    <property type="entry name" value="CsoS4B"/>
</dbReference>
<dbReference type="Gene3D" id="2.40.50.220">
    <property type="entry name" value="EutN/Ccml"/>
    <property type="match status" value="1"/>
</dbReference>
<comment type="subcellular location">
    <subcellularLocation>
        <location evidence="1">Bacterial microcompartment</location>
    </subcellularLocation>
</comment>
<keyword evidence="2" id="KW-1283">Bacterial microcompartment</keyword>
<dbReference type="GO" id="GO:0031469">
    <property type="term" value="C:bacterial microcompartment"/>
    <property type="evidence" value="ECO:0007669"/>
    <property type="project" value="UniProtKB-SubCell"/>
</dbReference>
<reference evidence="3 4" key="1">
    <citation type="submission" date="2016-10" db="EMBL/GenBank/DDBJ databases">
        <authorList>
            <person name="Varghese N."/>
            <person name="Submissions S."/>
        </authorList>
    </citation>
    <scope>NUCLEOTIDE SEQUENCE [LARGE SCALE GENOMIC DNA]</scope>
    <source>
        <strain evidence="4">YIM D21,KCTC 23444,ACCC 10710</strain>
    </source>
</reference>
<dbReference type="RefSeq" id="WP_149756001.1">
    <property type="nucleotide sequence ID" value="NZ_FOMS01000006.1"/>
</dbReference>
<dbReference type="InterPro" id="IPR036677">
    <property type="entry name" value="EutN_CcmL_sf"/>
</dbReference>
<dbReference type="InterPro" id="IPR004992">
    <property type="entry name" value="EutN_CcmL"/>
</dbReference>
<dbReference type="Proteomes" id="UP000325289">
    <property type="component" value="Unassembled WGS sequence"/>
</dbReference>
<proteinExistence type="predicted"/>